<proteinExistence type="predicted"/>
<protein>
    <submittedName>
        <fullName evidence="2">Outer membrane usher protein</fullName>
    </submittedName>
</protein>
<dbReference type="Pfam" id="PF00577">
    <property type="entry name" value="Usher"/>
    <property type="match status" value="1"/>
</dbReference>
<evidence type="ECO:0000313" key="3">
    <source>
        <dbReference type="Proteomes" id="UP000351155"/>
    </source>
</evidence>
<dbReference type="GO" id="GO:0009297">
    <property type="term" value="P:pilus assembly"/>
    <property type="evidence" value="ECO:0007669"/>
    <property type="project" value="InterPro"/>
</dbReference>
<name>A0A484Y6U9_9ENTR</name>
<dbReference type="AlphaFoldDB" id="A0A484Y6U9"/>
<gene>
    <name evidence="2" type="primary">fimD_12</name>
    <name evidence="2" type="ORF">NCTC12126_03093</name>
</gene>
<evidence type="ECO:0000313" key="2">
    <source>
        <dbReference type="EMBL" id="VFS31672.1"/>
    </source>
</evidence>
<dbReference type="InterPro" id="IPR000015">
    <property type="entry name" value="Fimb_usher"/>
</dbReference>
<dbReference type="Proteomes" id="UP000351155">
    <property type="component" value="Unassembled WGS sequence"/>
</dbReference>
<dbReference type="PANTHER" id="PTHR30451">
    <property type="entry name" value="OUTER MEMBRANE USHER PROTEIN"/>
    <property type="match status" value="1"/>
</dbReference>
<sequence length="187" mass="20482">MSLYGSYDRYGDSAPESTLGINISIPFSTGNHFTNVALVSDLASRNKNTHGLNINGSALDDYSLRYDVTAEHSEHRNDALKSSIGYQYNSGELNISMTRSGTQRDYHGDVSGSVLVYQEGVVMGQTLGSTAALVQVPGSAKIGFYNQFGFNHQRKWRSAGELPHALARKPHHGGQLQPARRNRYGCE</sequence>
<dbReference type="PANTHER" id="PTHR30451:SF21">
    <property type="entry name" value="FIMBRIAL USHER DOMAIN-CONTAINING PROTEIN YDET-RELATED"/>
    <property type="match status" value="1"/>
</dbReference>
<feature type="region of interest" description="Disordered" evidence="1">
    <location>
        <begin position="167"/>
        <end position="187"/>
    </location>
</feature>
<accession>A0A484Y6U9</accession>
<evidence type="ECO:0000256" key="1">
    <source>
        <dbReference type="SAM" id="MobiDB-lite"/>
    </source>
</evidence>
<dbReference type="GO" id="GO:0015473">
    <property type="term" value="F:fimbrial usher porin activity"/>
    <property type="evidence" value="ECO:0007669"/>
    <property type="project" value="InterPro"/>
</dbReference>
<organism evidence="2 3">
    <name type="scientific">Enterobacter cancerogenus</name>
    <dbReference type="NCBI Taxonomy" id="69218"/>
    <lineage>
        <taxon>Bacteria</taxon>
        <taxon>Pseudomonadati</taxon>
        <taxon>Pseudomonadota</taxon>
        <taxon>Gammaproteobacteria</taxon>
        <taxon>Enterobacterales</taxon>
        <taxon>Enterobacteriaceae</taxon>
        <taxon>Enterobacter</taxon>
        <taxon>Enterobacter cloacae complex</taxon>
    </lineage>
</organism>
<reference evidence="2 3" key="1">
    <citation type="submission" date="2019-03" db="EMBL/GenBank/DDBJ databases">
        <authorList>
            <consortium name="Pathogen Informatics"/>
        </authorList>
    </citation>
    <scope>NUCLEOTIDE SEQUENCE [LARGE SCALE GENOMIC DNA]</scope>
    <source>
        <strain evidence="2 3">NCTC12126</strain>
    </source>
</reference>
<dbReference type="GO" id="GO:0009279">
    <property type="term" value="C:cell outer membrane"/>
    <property type="evidence" value="ECO:0007669"/>
    <property type="project" value="TreeGrafter"/>
</dbReference>
<dbReference type="EMBL" id="CAADIW010000025">
    <property type="protein sequence ID" value="VFS31672.1"/>
    <property type="molecule type" value="Genomic_DNA"/>
</dbReference>